<evidence type="ECO:0000313" key="1">
    <source>
        <dbReference type="EMBL" id="MFD0917129.1"/>
    </source>
</evidence>
<comment type="caution">
    <text evidence="1">The sequence shown here is derived from an EMBL/GenBank/DDBJ whole genome shotgun (WGS) entry which is preliminary data.</text>
</comment>
<keyword evidence="2" id="KW-1185">Reference proteome</keyword>
<sequence>MVEIARIEVFDQLLGARKDAVPVPAFSMEMAQAEVSVRNIIEQRVALECDAPLLAIDHEAAAPLIEPGLDLRLKDAKPDVAKAKNIALEAFRNNAFFFIWNGVQVESLDEKVNVMRENEAIFLRLIPLRGG</sequence>
<proteinExistence type="predicted"/>
<reference evidence="2" key="1">
    <citation type="journal article" date="2019" name="Int. J. Syst. Evol. Microbiol.">
        <title>The Global Catalogue of Microorganisms (GCM) 10K type strain sequencing project: providing services to taxonomists for standard genome sequencing and annotation.</title>
        <authorList>
            <consortium name="The Broad Institute Genomics Platform"/>
            <consortium name="The Broad Institute Genome Sequencing Center for Infectious Disease"/>
            <person name="Wu L."/>
            <person name="Ma J."/>
        </authorList>
    </citation>
    <scope>NUCLEOTIDE SEQUENCE [LARGE SCALE GENOMIC DNA]</scope>
    <source>
        <strain evidence="2">CCUG 60023</strain>
    </source>
</reference>
<dbReference type="Proteomes" id="UP001597101">
    <property type="component" value="Unassembled WGS sequence"/>
</dbReference>
<dbReference type="EMBL" id="JBHTJV010000010">
    <property type="protein sequence ID" value="MFD0917129.1"/>
    <property type="molecule type" value="Genomic_DNA"/>
</dbReference>
<dbReference type="RefSeq" id="WP_377212991.1">
    <property type="nucleotide sequence ID" value="NZ_JBHTJV010000010.1"/>
</dbReference>
<evidence type="ECO:0000313" key="2">
    <source>
        <dbReference type="Proteomes" id="UP001597101"/>
    </source>
</evidence>
<name>A0ABW3FJW3_9HYPH</name>
<gene>
    <name evidence="1" type="ORF">ACFQ14_11985</name>
</gene>
<organism evidence="1 2">
    <name type="scientific">Pseudahrensia aquimaris</name>
    <dbReference type="NCBI Taxonomy" id="744461"/>
    <lineage>
        <taxon>Bacteria</taxon>
        <taxon>Pseudomonadati</taxon>
        <taxon>Pseudomonadota</taxon>
        <taxon>Alphaproteobacteria</taxon>
        <taxon>Hyphomicrobiales</taxon>
        <taxon>Ahrensiaceae</taxon>
        <taxon>Pseudahrensia</taxon>
    </lineage>
</organism>
<accession>A0ABW3FJW3</accession>
<protein>
    <submittedName>
        <fullName evidence="1">Uncharacterized protein</fullName>
    </submittedName>
</protein>